<sequence>MKIVLNGKETEIGDGLTVAAFLKSREIAAESVVVELNREIVPSESFDKVTLNDGDHLEVLRFVGGG</sequence>
<dbReference type="KEGG" id="pprf:DPRO_1179"/>
<dbReference type="InterPro" id="IPR012675">
    <property type="entry name" value="Beta-grasp_dom_sf"/>
</dbReference>
<name>A0A2C8F7Q9_9BACT</name>
<dbReference type="CDD" id="cd00565">
    <property type="entry name" value="Ubl_ThiS"/>
    <property type="match status" value="1"/>
</dbReference>
<gene>
    <name evidence="1" type="ORF">DPRO_1179</name>
</gene>
<accession>A0A2C8F7Q9</accession>
<reference evidence="2" key="1">
    <citation type="submission" date="2017-09" db="EMBL/GenBank/DDBJ databases">
        <authorList>
            <person name="Regsiter A."/>
            <person name="William W."/>
        </authorList>
    </citation>
    <scope>NUCLEOTIDE SEQUENCE [LARGE SCALE GENOMIC DNA]</scope>
    <source>
        <strain evidence="2">500-1</strain>
    </source>
</reference>
<dbReference type="OrthoDB" id="197113at2"/>
<dbReference type="NCBIfam" id="TIGR01683">
    <property type="entry name" value="thiS"/>
    <property type="match status" value="1"/>
</dbReference>
<dbReference type="Gene3D" id="3.10.20.30">
    <property type="match status" value="1"/>
</dbReference>
<dbReference type="InterPro" id="IPR010035">
    <property type="entry name" value="Thi_S"/>
</dbReference>
<dbReference type="RefSeq" id="WP_097011198.1">
    <property type="nucleotide sequence ID" value="NZ_LT907975.1"/>
</dbReference>
<keyword evidence="2" id="KW-1185">Reference proteome</keyword>
<proteinExistence type="predicted"/>
<dbReference type="Proteomes" id="UP000219215">
    <property type="component" value="Chromosome DPRO"/>
</dbReference>
<dbReference type="InterPro" id="IPR003749">
    <property type="entry name" value="ThiS/MoaD-like"/>
</dbReference>
<organism evidence="1 2">
    <name type="scientific">Pseudodesulfovibrio profundus</name>
    <dbReference type="NCBI Taxonomy" id="57320"/>
    <lineage>
        <taxon>Bacteria</taxon>
        <taxon>Pseudomonadati</taxon>
        <taxon>Thermodesulfobacteriota</taxon>
        <taxon>Desulfovibrionia</taxon>
        <taxon>Desulfovibrionales</taxon>
        <taxon>Desulfovibrionaceae</taxon>
    </lineage>
</organism>
<dbReference type="PANTHER" id="PTHR34472:SF1">
    <property type="entry name" value="SULFUR CARRIER PROTEIN THIS"/>
    <property type="match status" value="1"/>
</dbReference>
<dbReference type="AlphaFoldDB" id="A0A2C8F7Q9"/>
<dbReference type="Pfam" id="PF02597">
    <property type="entry name" value="ThiS"/>
    <property type="match status" value="1"/>
</dbReference>
<protein>
    <submittedName>
        <fullName evidence="1">Thiamine biosynthesis protein ThiS</fullName>
    </submittedName>
</protein>
<dbReference type="InterPro" id="IPR016155">
    <property type="entry name" value="Mopterin_synth/thiamin_S_b"/>
</dbReference>
<dbReference type="PANTHER" id="PTHR34472">
    <property type="entry name" value="SULFUR CARRIER PROTEIN THIS"/>
    <property type="match status" value="1"/>
</dbReference>
<evidence type="ECO:0000313" key="2">
    <source>
        <dbReference type="Proteomes" id="UP000219215"/>
    </source>
</evidence>
<evidence type="ECO:0000313" key="1">
    <source>
        <dbReference type="EMBL" id="SOB58064.1"/>
    </source>
</evidence>
<dbReference type="SUPFAM" id="SSF54285">
    <property type="entry name" value="MoaD/ThiS"/>
    <property type="match status" value="1"/>
</dbReference>
<dbReference type="EMBL" id="LT907975">
    <property type="protein sequence ID" value="SOB58064.1"/>
    <property type="molecule type" value="Genomic_DNA"/>
</dbReference>